<dbReference type="GeneID" id="17277381"/>
<evidence type="ECO:0000259" key="2">
    <source>
        <dbReference type="Pfam" id="PF16158"/>
    </source>
</evidence>
<keyword evidence="4" id="KW-1185">Reference proteome</keyword>
<dbReference type="GeneID" id="17261215"/>
<proteinExistence type="predicted"/>
<dbReference type="HOGENOM" id="CLU_076188_2_0_1"/>
<dbReference type="Pfam" id="PF16158">
    <property type="entry name" value="N_BRCA1_IG"/>
    <property type="match status" value="1"/>
</dbReference>
<name>A0A0D3IUY2_EMIH1</name>
<dbReference type="Proteomes" id="UP000013827">
    <property type="component" value="Unassembled WGS sequence"/>
</dbReference>
<reference evidence="3" key="2">
    <citation type="submission" date="2024-10" db="UniProtKB">
        <authorList>
            <consortium name="EnsemblProtists"/>
        </authorList>
    </citation>
    <scope>IDENTIFICATION</scope>
</reference>
<dbReference type="Pfam" id="PF14555">
    <property type="entry name" value="UBA_4"/>
    <property type="match status" value="1"/>
</dbReference>
<dbReference type="Gene3D" id="1.10.8.10">
    <property type="entry name" value="DNA helicase RuvA subunit, C-terminal domain"/>
    <property type="match status" value="1"/>
</dbReference>
<dbReference type="RefSeq" id="XP_005784538.1">
    <property type="nucleotide sequence ID" value="XM_005784481.1"/>
</dbReference>
<dbReference type="RefSeq" id="XP_005767496.1">
    <property type="nucleotide sequence ID" value="XM_005767439.1"/>
</dbReference>
<protein>
    <recommendedName>
        <fullName evidence="2">Nbr1 FW domain-containing protein</fullName>
    </recommendedName>
</protein>
<dbReference type="KEGG" id="ehx:EMIHUDRAFT_370832"/>
<feature type="region of interest" description="Disordered" evidence="1">
    <location>
        <begin position="217"/>
        <end position="247"/>
    </location>
</feature>
<dbReference type="EnsemblProtists" id="EOD32109">
    <property type="protein sequence ID" value="EOD32109"/>
    <property type="gene ID" value="EMIHUDRAFT_352623"/>
</dbReference>
<feature type="domain" description="Nbr1 FW" evidence="2">
    <location>
        <begin position="90"/>
        <end position="181"/>
    </location>
</feature>
<dbReference type="InterPro" id="IPR009060">
    <property type="entry name" value="UBA-like_sf"/>
</dbReference>
<dbReference type="InterPro" id="IPR032350">
    <property type="entry name" value="Nbr1_FW"/>
</dbReference>
<organism evidence="3 4">
    <name type="scientific">Emiliania huxleyi (strain CCMP1516)</name>
    <dbReference type="NCBI Taxonomy" id="280463"/>
    <lineage>
        <taxon>Eukaryota</taxon>
        <taxon>Haptista</taxon>
        <taxon>Haptophyta</taxon>
        <taxon>Prymnesiophyceae</taxon>
        <taxon>Isochrysidales</taxon>
        <taxon>Noelaerhabdaceae</taxon>
        <taxon>Emiliania</taxon>
    </lineage>
</organism>
<sequence>MGSMGLDDLLSAFAGVNMDDHEQLVGTFARVLGADADQSRFFLEASAWNLESAVGNFLDTVGTRANLATPSAEPASAFRGEESVQQVNAHVFAPGQPIQLVWTFVNVGPAPWPLDAALVHTEGDALGGNPEVSVGGCQPSVEAPVQLNLRAPASAGSYASAWRLRYSGGYFGDAIWLVVNVDGSLPPAAPPAAMQQPSHEQQMQQMQMMMMQQMQMSQQQQQMQTGFGQPQPQVGMAQPVDDEDMDL</sequence>
<evidence type="ECO:0000256" key="1">
    <source>
        <dbReference type="SAM" id="MobiDB-lite"/>
    </source>
</evidence>
<dbReference type="Gene3D" id="2.60.40.10">
    <property type="entry name" value="Immunoglobulins"/>
    <property type="match status" value="1"/>
</dbReference>
<dbReference type="KEGG" id="ehx:EMIHUDRAFT_352623"/>
<dbReference type="STRING" id="2903.R1FFQ3"/>
<dbReference type="PaxDb" id="2903-EOD15067"/>
<dbReference type="CDD" id="cd14947">
    <property type="entry name" value="NBR1_like"/>
    <property type="match status" value="1"/>
</dbReference>
<evidence type="ECO:0000313" key="4">
    <source>
        <dbReference type="Proteomes" id="UP000013827"/>
    </source>
</evidence>
<dbReference type="OMA" id="LESCNWN"/>
<dbReference type="SUPFAM" id="SSF46934">
    <property type="entry name" value="UBA-like"/>
    <property type="match status" value="1"/>
</dbReference>
<dbReference type="EnsemblProtists" id="EOD15067">
    <property type="protein sequence ID" value="EOD15067"/>
    <property type="gene ID" value="EMIHUDRAFT_370832"/>
</dbReference>
<accession>A0A0D3IUY2</accession>
<evidence type="ECO:0000313" key="3">
    <source>
        <dbReference type="EnsemblProtists" id="EOD15067"/>
    </source>
</evidence>
<reference evidence="4" key="1">
    <citation type="journal article" date="2013" name="Nature">
        <title>Pan genome of the phytoplankton Emiliania underpins its global distribution.</title>
        <authorList>
            <person name="Read B.A."/>
            <person name="Kegel J."/>
            <person name="Klute M.J."/>
            <person name="Kuo A."/>
            <person name="Lefebvre S.C."/>
            <person name="Maumus F."/>
            <person name="Mayer C."/>
            <person name="Miller J."/>
            <person name="Monier A."/>
            <person name="Salamov A."/>
            <person name="Young J."/>
            <person name="Aguilar M."/>
            <person name="Claverie J.M."/>
            <person name="Frickenhaus S."/>
            <person name="Gonzalez K."/>
            <person name="Herman E.K."/>
            <person name="Lin Y.C."/>
            <person name="Napier J."/>
            <person name="Ogata H."/>
            <person name="Sarno A.F."/>
            <person name="Shmutz J."/>
            <person name="Schroeder D."/>
            <person name="de Vargas C."/>
            <person name="Verret F."/>
            <person name="von Dassow P."/>
            <person name="Valentin K."/>
            <person name="Van de Peer Y."/>
            <person name="Wheeler G."/>
            <person name="Dacks J.B."/>
            <person name="Delwiche C.F."/>
            <person name="Dyhrman S.T."/>
            <person name="Glockner G."/>
            <person name="John U."/>
            <person name="Richards T."/>
            <person name="Worden A.Z."/>
            <person name="Zhang X."/>
            <person name="Grigoriev I.V."/>
            <person name="Allen A.E."/>
            <person name="Bidle K."/>
            <person name="Borodovsky M."/>
            <person name="Bowler C."/>
            <person name="Brownlee C."/>
            <person name="Cock J.M."/>
            <person name="Elias M."/>
            <person name="Gladyshev V.N."/>
            <person name="Groth M."/>
            <person name="Guda C."/>
            <person name="Hadaegh A."/>
            <person name="Iglesias-Rodriguez M.D."/>
            <person name="Jenkins J."/>
            <person name="Jones B.M."/>
            <person name="Lawson T."/>
            <person name="Leese F."/>
            <person name="Lindquist E."/>
            <person name="Lobanov A."/>
            <person name="Lomsadze A."/>
            <person name="Malik S.B."/>
            <person name="Marsh M.E."/>
            <person name="Mackinder L."/>
            <person name="Mock T."/>
            <person name="Mueller-Roeber B."/>
            <person name="Pagarete A."/>
            <person name="Parker M."/>
            <person name="Probert I."/>
            <person name="Quesneville H."/>
            <person name="Raines C."/>
            <person name="Rensing S.A."/>
            <person name="Riano-Pachon D.M."/>
            <person name="Richier S."/>
            <person name="Rokitta S."/>
            <person name="Shiraiwa Y."/>
            <person name="Soanes D.M."/>
            <person name="van der Giezen M."/>
            <person name="Wahlund T.M."/>
            <person name="Williams B."/>
            <person name="Wilson W."/>
            <person name="Wolfe G."/>
            <person name="Wurch L.L."/>
        </authorList>
    </citation>
    <scope>NUCLEOTIDE SEQUENCE</scope>
</reference>
<dbReference type="AlphaFoldDB" id="A0A0D3IUY2"/>
<dbReference type="PANTHER" id="PTHR20930:SF0">
    <property type="entry name" value="PROTEIN ILRUN"/>
    <property type="match status" value="1"/>
</dbReference>
<dbReference type="eggNOG" id="KOG4351">
    <property type="taxonomic scope" value="Eukaryota"/>
</dbReference>
<dbReference type="PANTHER" id="PTHR20930">
    <property type="entry name" value="OVARIAN CARCINOMA ANTIGEN CA125-RELATED"/>
    <property type="match status" value="1"/>
</dbReference>
<dbReference type="InterPro" id="IPR013783">
    <property type="entry name" value="Ig-like_fold"/>
</dbReference>